<sequence length="224" mass="25591">MAVLDILPKCVSSVYFLYDPDYAYLSLGKYSALQEIALAKQLHESLNELKWYYMGYYIHTCPKMNYKGTYLPSDLLDPVTYQWFPIENCKKKLDKDKFVIFSDAPEPPEDIPAGWMDPNDVTTDDLENVLAFVSGGMVAPVVALERYKSSAKFRNTIREYISAVGRFQITYPNQGGMVLKSGQLGRVSWKVDKSVPIVPDLITRIRHLSRDQRNEQVIGENISM</sequence>
<evidence type="ECO:0000313" key="2">
    <source>
        <dbReference type="EMBL" id="KAF7725056.1"/>
    </source>
</evidence>
<comment type="caution">
    <text evidence="2">The sequence shown here is derived from an EMBL/GenBank/DDBJ whole genome shotgun (WGS) entry which is preliminary data.</text>
</comment>
<accession>A0A8H7BRA2</accession>
<organism evidence="2 3">
    <name type="scientific">Apophysomyces ossiformis</name>
    <dbReference type="NCBI Taxonomy" id="679940"/>
    <lineage>
        <taxon>Eukaryota</taxon>
        <taxon>Fungi</taxon>
        <taxon>Fungi incertae sedis</taxon>
        <taxon>Mucoromycota</taxon>
        <taxon>Mucoromycotina</taxon>
        <taxon>Mucoromycetes</taxon>
        <taxon>Mucorales</taxon>
        <taxon>Mucorineae</taxon>
        <taxon>Mucoraceae</taxon>
        <taxon>Apophysomyces</taxon>
    </lineage>
</organism>
<dbReference type="PANTHER" id="PTHR21367:SF1">
    <property type="entry name" value="ARGINYL-TRNA--PROTEIN TRANSFERASE 1"/>
    <property type="match status" value="1"/>
</dbReference>
<dbReference type="OrthoDB" id="74183at2759"/>
<reference evidence="2" key="1">
    <citation type="submission" date="2020-01" db="EMBL/GenBank/DDBJ databases">
        <title>Genome Sequencing of Three Apophysomyces-Like Fungal Strains Confirms a Novel Fungal Genus in the Mucoromycota with divergent Burkholderia-like Endosymbiotic Bacteria.</title>
        <authorList>
            <person name="Stajich J.E."/>
            <person name="Macias A.M."/>
            <person name="Carter-House D."/>
            <person name="Lovett B."/>
            <person name="Kasson L.R."/>
            <person name="Berry K."/>
            <person name="Grigoriev I."/>
            <person name="Chang Y."/>
            <person name="Spatafora J."/>
            <person name="Kasson M.T."/>
        </authorList>
    </citation>
    <scope>NUCLEOTIDE SEQUENCE</scope>
    <source>
        <strain evidence="2">NRRL A-21654</strain>
    </source>
</reference>
<keyword evidence="2" id="KW-0808">Transferase</keyword>
<name>A0A8H7BRA2_9FUNG</name>
<keyword evidence="3" id="KW-1185">Reference proteome</keyword>
<evidence type="ECO:0000259" key="1">
    <source>
        <dbReference type="Pfam" id="PF04377"/>
    </source>
</evidence>
<dbReference type="AlphaFoldDB" id="A0A8H7BRA2"/>
<dbReference type="GO" id="GO:0004057">
    <property type="term" value="F:arginyl-tRNA--protein transferase activity"/>
    <property type="evidence" value="ECO:0007669"/>
    <property type="project" value="InterPro"/>
</dbReference>
<protein>
    <submittedName>
        <fullName evidence="2">Arginyl-tRNA--protein transferase 1</fullName>
    </submittedName>
</protein>
<gene>
    <name evidence="2" type="primary">ATE1</name>
    <name evidence="2" type="ORF">EC973_000463</name>
</gene>
<proteinExistence type="predicted"/>
<dbReference type="InterPro" id="IPR007472">
    <property type="entry name" value="N-end_Aminoacyl_Trfase_C"/>
</dbReference>
<dbReference type="EMBL" id="JABAYA010000105">
    <property type="protein sequence ID" value="KAF7725056.1"/>
    <property type="molecule type" value="Genomic_DNA"/>
</dbReference>
<dbReference type="InterPro" id="IPR030700">
    <property type="entry name" value="N-end_Aminoacyl_Trfase"/>
</dbReference>
<dbReference type="PANTHER" id="PTHR21367">
    <property type="entry name" value="ARGININE-TRNA-PROTEIN TRANSFERASE 1"/>
    <property type="match status" value="1"/>
</dbReference>
<evidence type="ECO:0000313" key="3">
    <source>
        <dbReference type="Proteomes" id="UP000605846"/>
    </source>
</evidence>
<dbReference type="Pfam" id="PF04377">
    <property type="entry name" value="ATE_C"/>
    <property type="match status" value="1"/>
</dbReference>
<dbReference type="Proteomes" id="UP000605846">
    <property type="component" value="Unassembled WGS sequence"/>
</dbReference>
<feature type="domain" description="N-end rule aminoacyl transferase C-terminal" evidence="1">
    <location>
        <begin position="1"/>
        <end position="77"/>
    </location>
</feature>
<dbReference type="GO" id="GO:0005737">
    <property type="term" value="C:cytoplasm"/>
    <property type="evidence" value="ECO:0007669"/>
    <property type="project" value="TreeGrafter"/>
</dbReference>